<reference evidence="1 2" key="1">
    <citation type="submission" date="2015-09" db="EMBL/GenBank/DDBJ databases">
        <authorList>
            <consortium name="Swine Surveillance"/>
        </authorList>
    </citation>
    <scope>NUCLEOTIDE SEQUENCE [LARGE SCALE GENOMIC DNA]</scope>
    <source>
        <strain evidence="1 2">CECT 7557</strain>
    </source>
</reference>
<keyword evidence="1" id="KW-0808">Transferase</keyword>
<keyword evidence="2" id="KW-1185">Reference proteome</keyword>
<dbReference type="RefSeq" id="WP_058291110.1">
    <property type="nucleotide sequence ID" value="NZ_CYSD01000040.1"/>
</dbReference>
<dbReference type="Gene3D" id="3.90.1480.10">
    <property type="entry name" value="Alpha-2,3-sialyltransferase"/>
    <property type="match status" value="1"/>
</dbReference>
<organism evidence="1 2">
    <name type="scientific">Tritonibacter multivorans</name>
    <dbReference type="NCBI Taxonomy" id="928856"/>
    <lineage>
        <taxon>Bacteria</taxon>
        <taxon>Pseudomonadati</taxon>
        <taxon>Pseudomonadota</taxon>
        <taxon>Alphaproteobacteria</taxon>
        <taxon>Rhodobacterales</taxon>
        <taxon>Paracoccaceae</taxon>
        <taxon>Tritonibacter</taxon>
    </lineage>
</organism>
<protein>
    <submittedName>
        <fullName evidence="1">Alpha-2,3-sialyltransferase (CST-I)</fullName>
    </submittedName>
</protein>
<proteinExistence type="predicted"/>
<dbReference type="OrthoDB" id="7874431at2"/>
<accession>A0A0P1GH16</accession>
<dbReference type="STRING" id="928856.SAMN04488049_11643"/>
<evidence type="ECO:0000313" key="2">
    <source>
        <dbReference type="Proteomes" id="UP000052022"/>
    </source>
</evidence>
<dbReference type="Proteomes" id="UP000052022">
    <property type="component" value="Unassembled WGS sequence"/>
</dbReference>
<dbReference type="InterPro" id="IPR036715">
    <property type="entry name" value="A-2_3-sialylTrfase_sf"/>
</dbReference>
<dbReference type="GO" id="GO:0016757">
    <property type="term" value="F:glycosyltransferase activity"/>
    <property type="evidence" value="ECO:0007669"/>
    <property type="project" value="UniProtKB-KW"/>
</dbReference>
<name>A0A0P1GH16_9RHOB</name>
<dbReference type="AlphaFoldDB" id="A0A0P1GH16"/>
<sequence length="286" mass="31401">MTARPFVVAGNGPSITEIPAGIIQPDDFIIRVNNFFFEPKFYVGDRVDLAFMAGDPRVAPFMFETLHRCRQDYDLQAWTSHNPKVVRAGQRRFGASYQPMRYRDAATEAAVATLIAQFGRHPTSGVYAVLAAHALGATDVILVGVDFYDGPRRYPYELGPNYRALMGQDLGVRGLDGHLHDVQLDLAILRYLTEEGGVRLLCAAPVPAALADLAAPAQPRGLPAPTDLNTDPNTGQNADFFRGHEAESIARNAPSDWASCSGLYPIAVLKFLRWGSALFRKLKKDI</sequence>
<keyword evidence="1" id="KW-0328">Glycosyltransferase</keyword>
<evidence type="ECO:0000313" key="1">
    <source>
        <dbReference type="EMBL" id="CUH80828.1"/>
    </source>
</evidence>
<dbReference type="SUPFAM" id="SSF102414">
    <property type="entry name" value="Alpha-2,3/8-sialyltransferase CstII"/>
    <property type="match status" value="1"/>
</dbReference>
<gene>
    <name evidence="1" type="ORF">TRM7557_03094</name>
</gene>
<dbReference type="EMBL" id="CYSD01000040">
    <property type="protein sequence ID" value="CUH80828.1"/>
    <property type="molecule type" value="Genomic_DNA"/>
</dbReference>